<protein>
    <submittedName>
        <fullName evidence="5">HAD family hydrolase</fullName>
    </submittedName>
</protein>
<evidence type="ECO:0000256" key="4">
    <source>
        <dbReference type="ARBA" id="ARBA00022842"/>
    </source>
</evidence>
<dbReference type="EMBL" id="CP058649">
    <property type="protein sequence ID" value="QUI23847.1"/>
    <property type="molecule type" value="Genomic_DNA"/>
</dbReference>
<dbReference type="PRINTS" id="PR00413">
    <property type="entry name" value="HADHALOGNASE"/>
</dbReference>
<dbReference type="Gene3D" id="3.40.50.1000">
    <property type="entry name" value="HAD superfamily/HAD-like"/>
    <property type="match status" value="1"/>
</dbReference>
<dbReference type="PANTHER" id="PTHR46470">
    <property type="entry name" value="N-ACYLNEURAMINATE-9-PHOSPHATASE"/>
    <property type="match status" value="1"/>
</dbReference>
<dbReference type="GO" id="GO:0046872">
    <property type="term" value="F:metal ion binding"/>
    <property type="evidence" value="ECO:0007669"/>
    <property type="project" value="UniProtKB-KW"/>
</dbReference>
<proteinExistence type="predicted"/>
<name>A0A8J8SHW8_9FIRM</name>
<dbReference type="InterPro" id="IPR036412">
    <property type="entry name" value="HAD-like_sf"/>
</dbReference>
<evidence type="ECO:0000313" key="6">
    <source>
        <dbReference type="Proteomes" id="UP000683246"/>
    </source>
</evidence>
<evidence type="ECO:0000256" key="1">
    <source>
        <dbReference type="ARBA" id="ARBA00001946"/>
    </source>
</evidence>
<evidence type="ECO:0000256" key="3">
    <source>
        <dbReference type="ARBA" id="ARBA00022801"/>
    </source>
</evidence>
<dbReference type="PANTHER" id="PTHR46470:SF2">
    <property type="entry name" value="GLYCERALDEHYDE 3-PHOSPHATE PHOSPHATASE"/>
    <property type="match status" value="1"/>
</dbReference>
<keyword evidence="4" id="KW-0460">Magnesium</keyword>
<evidence type="ECO:0000313" key="5">
    <source>
        <dbReference type="EMBL" id="QUI23847.1"/>
    </source>
</evidence>
<dbReference type="Gene3D" id="1.20.120.710">
    <property type="entry name" value="Haloacid dehalogenase hydrolase-like domain"/>
    <property type="match status" value="1"/>
</dbReference>
<dbReference type="InterPro" id="IPR006439">
    <property type="entry name" value="HAD-SF_hydro_IA"/>
</dbReference>
<dbReference type="SFLD" id="SFLDG01129">
    <property type="entry name" value="C1.5:_HAD__Beta-PGM__Phosphata"/>
    <property type="match status" value="1"/>
</dbReference>
<reference evidence="5" key="1">
    <citation type="submission" date="2020-07" db="EMBL/GenBank/DDBJ databases">
        <title>Vallitalea pronyensis genome.</title>
        <authorList>
            <person name="Postec A."/>
        </authorList>
    </citation>
    <scope>NUCLEOTIDE SEQUENCE</scope>
    <source>
        <strain evidence="5">FatNI3</strain>
    </source>
</reference>
<dbReference type="NCBIfam" id="TIGR01549">
    <property type="entry name" value="HAD-SF-IA-v1"/>
    <property type="match status" value="1"/>
</dbReference>
<keyword evidence="3 5" id="KW-0378">Hydrolase</keyword>
<dbReference type="SFLD" id="SFLDS00003">
    <property type="entry name" value="Haloacid_Dehalogenase"/>
    <property type="match status" value="1"/>
</dbReference>
<comment type="cofactor">
    <cofactor evidence="1">
        <name>Mg(2+)</name>
        <dbReference type="ChEBI" id="CHEBI:18420"/>
    </cofactor>
</comment>
<dbReference type="AlphaFoldDB" id="A0A8J8SHW8"/>
<keyword evidence="6" id="KW-1185">Reference proteome</keyword>
<dbReference type="InterPro" id="IPR041492">
    <property type="entry name" value="HAD_2"/>
</dbReference>
<keyword evidence="2" id="KW-0479">Metal-binding</keyword>
<dbReference type="KEGG" id="vpy:HZI73_16780"/>
<evidence type="ECO:0000256" key="2">
    <source>
        <dbReference type="ARBA" id="ARBA00022723"/>
    </source>
</evidence>
<dbReference type="RefSeq" id="WP_212694534.1">
    <property type="nucleotide sequence ID" value="NZ_CP058649.1"/>
</dbReference>
<sequence>MKYSNIKALIFDLDDTLIEDTKGWYLSVVDVCKYIVKKYKPEGNCNVSEMVQCYEFVSNNLWDRYDEILKPLGDSHKIRSFVWRETLKRKKIYLNSKQINELINTYSELRNNHVIIQTYTRECLKKLYIAGIPMAICTNGDYNLQKNKIEKAGIQDYFKVLTCGIDIGIRKPAPEIYKRCIDELKVDINNCLYVGDSWELDVLGASSLGISVAWISDTKQSDYSKFVPRYKSINHFLKDFMSHIH</sequence>
<dbReference type="GO" id="GO:0044281">
    <property type="term" value="P:small molecule metabolic process"/>
    <property type="evidence" value="ECO:0007669"/>
    <property type="project" value="UniProtKB-ARBA"/>
</dbReference>
<organism evidence="5 6">
    <name type="scientific">Vallitalea pronyensis</name>
    <dbReference type="NCBI Taxonomy" id="1348613"/>
    <lineage>
        <taxon>Bacteria</taxon>
        <taxon>Bacillati</taxon>
        <taxon>Bacillota</taxon>
        <taxon>Clostridia</taxon>
        <taxon>Lachnospirales</taxon>
        <taxon>Vallitaleaceae</taxon>
        <taxon>Vallitalea</taxon>
    </lineage>
</organism>
<gene>
    <name evidence="5" type="ORF">HZI73_16780</name>
</gene>
<dbReference type="Pfam" id="PF13419">
    <property type="entry name" value="HAD_2"/>
    <property type="match status" value="1"/>
</dbReference>
<dbReference type="InterPro" id="IPR023214">
    <property type="entry name" value="HAD_sf"/>
</dbReference>
<dbReference type="InterPro" id="IPR051400">
    <property type="entry name" value="HAD-like_hydrolase"/>
</dbReference>
<accession>A0A8J8SHW8</accession>
<dbReference type="GO" id="GO:0016791">
    <property type="term" value="F:phosphatase activity"/>
    <property type="evidence" value="ECO:0007669"/>
    <property type="project" value="TreeGrafter"/>
</dbReference>
<dbReference type="Proteomes" id="UP000683246">
    <property type="component" value="Chromosome"/>
</dbReference>
<dbReference type="SUPFAM" id="SSF56784">
    <property type="entry name" value="HAD-like"/>
    <property type="match status" value="1"/>
</dbReference>